<organism evidence="2 3">
    <name type="scientific">Moraxella bovis</name>
    <dbReference type="NCBI Taxonomy" id="476"/>
    <lineage>
        <taxon>Bacteria</taxon>
        <taxon>Pseudomonadati</taxon>
        <taxon>Pseudomonadota</taxon>
        <taxon>Gammaproteobacteria</taxon>
        <taxon>Moraxellales</taxon>
        <taxon>Moraxellaceae</taxon>
        <taxon>Moraxella</taxon>
    </lineage>
</organism>
<dbReference type="EMBL" id="CP087830">
    <property type="protein sequence ID" value="UZA02119.1"/>
    <property type="molecule type" value="Genomic_DNA"/>
</dbReference>
<dbReference type="PROSITE" id="PS51257">
    <property type="entry name" value="PROKAR_LIPOPROTEIN"/>
    <property type="match status" value="1"/>
</dbReference>
<reference evidence="2 3" key="1">
    <citation type="journal article" date="2022" name="BMC Microbiol.">
        <title>Whole genome sequencing of Moraxella bovis strains from North America reveals two genotypes with different genetic determinants.</title>
        <authorList>
            <person name="Wynn E.L."/>
            <person name="Hille M.M."/>
            <person name="Loy J.D."/>
            <person name="Schuller G."/>
            <person name="Kuhn K.L."/>
            <person name="Dickey A.M."/>
            <person name="Bono J.L."/>
            <person name="Clawson M.L."/>
        </authorList>
    </citation>
    <scope>NUCLEOTIDE SEQUENCE [LARGE SCALE GENOMIC DNA]</scope>
    <source>
        <strain evidence="1">SAM102599</strain>
        <strain evidence="2 3">SAM57978</strain>
    </source>
</reference>
<evidence type="ECO:0008006" key="5">
    <source>
        <dbReference type="Google" id="ProtNLM"/>
    </source>
</evidence>
<name>A0AAQ2QAC6_MORBO</name>
<dbReference type="Proteomes" id="UP001163283">
    <property type="component" value="Chromosome"/>
</dbReference>
<dbReference type="KEGG" id="mboi:DQF64_08740"/>
<dbReference type="EMBL" id="CP087781">
    <property type="protein sequence ID" value="UZA50652.1"/>
    <property type="molecule type" value="Genomic_DNA"/>
</dbReference>
<sequence>MKKYAFLMAILMVGCVNPTQNTTKPMTAQKQAILADFDGCADVYNEVRLEDLYFENTKQTLQFFPKLLDKDDAPVPKYNNAYFNMACGGTALTGQVTTQQKQGKTWVEIKTCGDLTWQSEKDACSVDKGFYHHGLKGQNGETIILKYGYIFYIGKDSAVNAYKISSF</sequence>
<gene>
    <name evidence="1" type="ORF">LP092_08945</name>
    <name evidence="2" type="ORF">LP129_08895</name>
</gene>
<accession>A0AAQ2QAC6</accession>
<dbReference type="Proteomes" id="UP001163632">
    <property type="component" value="Chromosome"/>
</dbReference>
<proteinExistence type="predicted"/>
<dbReference type="AlphaFoldDB" id="A0AAQ2QAC6"/>
<dbReference type="GeneID" id="77188336"/>
<evidence type="ECO:0000313" key="3">
    <source>
        <dbReference type="Proteomes" id="UP001163283"/>
    </source>
</evidence>
<keyword evidence="4" id="KW-1185">Reference proteome</keyword>
<evidence type="ECO:0000313" key="1">
    <source>
        <dbReference type="EMBL" id="UZA02119.1"/>
    </source>
</evidence>
<evidence type="ECO:0000313" key="2">
    <source>
        <dbReference type="EMBL" id="UZA50652.1"/>
    </source>
</evidence>
<dbReference type="RefSeq" id="WP_078274587.1">
    <property type="nucleotide sequence ID" value="NZ_CP030241.1"/>
</dbReference>
<protein>
    <recommendedName>
        <fullName evidence="5">Lipoprotein</fullName>
    </recommendedName>
</protein>
<evidence type="ECO:0000313" key="4">
    <source>
        <dbReference type="Proteomes" id="UP001163632"/>
    </source>
</evidence>